<protein>
    <submittedName>
        <fullName evidence="2">Uncharacterized protein</fullName>
    </submittedName>
</protein>
<name>M0DRY6_9EURY</name>
<reference evidence="2 3" key="1">
    <citation type="journal article" date="2014" name="PLoS Genet.">
        <title>Phylogenetically driven sequencing of extremely halophilic archaea reveals strategies for static and dynamic osmo-response.</title>
        <authorList>
            <person name="Becker E.A."/>
            <person name="Seitzer P.M."/>
            <person name="Tritt A."/>
            <person name="Larsen D."/>
            <person name="Krusor M."/>
            <person name="Yao A.I."/>
            <person name="Wu D."/>
            <person name="Madern D."/>
            <person name="Eisen J.A."/>
            <person name="Darling A.E."/>
            <person name="Facciotti M.T."/>
        </authorList>
    </citation>
    <scope>NUCLEOTIDE SEQUENCE [LARGE SCALE GENOMIC DNA]</scope>
    <source>
        <strain evidence="2 3">DSM 1137</strain>
    </source>
</reference>
<proteinExistence type="predicted"/>
<evidence type="ECO:0000313" key="3">
    <source>
        <dbReference type="Proteomes" id="UP000011514"/>
    </source>
</evidence>
<keyword evidence="1" id="KW-1133">Transmembrane helix</keyword>
<keyword evidence="3" id="KW-1185">Reference proteome</keyword>
<feature type="transmembrane region" description="Helical" evidence="1">
    <location>
        <begin position="44"/>
        <end position="66"/>
    </location>
</feature>
<accession>M0DRY6</accession>
<dbReference type="EMBL" id="AOJE01000057">
    <property type="protein sequence ID" value="ELZ38260.1"/>
    <property type="molecule type" value="Genomic_DNA"/>
</dbReference>
<sequence>MVDYSPLETLLMNAQAKNEFSKDVVDYVFLHEVGHEQMSFMGRALFWAIYLSSGLLLIADVIASLTPCWKQSNVYRPL</sequence>
<keyword evidence="1" id="KW-0472">Membrane</keyword>
<comment type="caution">
    <text evidence="2">The sequence shown here is derived from an EMBL/GenBank/DDBJ whole genome shotgun (WGS) entry which is preliminary data.</text>
</comment>
<evidence type="ECO:0000313" key="2">
    <source>
        <dbReference type="EMBL" id="ELZ38260.1"/>
    </source>
</evidence>
<organism evidence="2 3">
    <name type="scientific">Halorubrum saccharovorum DSM 1137</name>
    <dbReference type="NCBI Taxonomy" id="1227484"/>
    <lineage>
        <taxon>Archaea</taxon>
        <taxon>Methanobacteriati</taxon>
        <taxon>Methanobacteriota</taxon>
        <taxon>Stenosarchaea group</taxon>
        <taxon>Halobacteria</taxon>
        <taxon>Halobacteriales</taxon>
        <taxon>Haloferacaceae</taxon>
        <taxon>Halorubrum</taxon>
    </lineage>
</organism>
<gene>
    <name evidence="2" type="ORF">C471_09880</name>
</gene>
<evidence type="ECO:0000256" key="1">
    <source>
        <dbReference type="SAM" id="Phobius"/>
    </source>
</evidence>
<dbReference type="Proteomes" id="UP000011514">
    <property type="component" value="Unassembled WGS sequence"/>
</dbReference>
<keyword evidence="1" id="KW-0812">Transmembrane</keyword>
<dbReference type="OrthoDB" id="275466at2157"/>
<dbReference type="AlphaFoldDB" id="M0DRY6"/>
<dbReference type="RefSeq" id="WP_004048606.1">
    <property type="nucleotide sequence ID" value="NZ_AOJE01000057.1"/>
</dbReference>